<accession>A0A4R6P725</accession>
<gene>
    <name evidence="2" type="ORF">DFR75_105394</name>
</gene>
<dbReference type="GO" id="GO:0046677">
    <property type="term" value="P:response to antibiotic"/>
    <property type="evidence" value="ECO:0007669"/>
    <property type="project" value="InterPro"/>
</dbReference>
<dbReference type="SUPFAM" id="SSF159501">
    <property type="entry name" value="EreA/ChaN-like"/>
    <property type="match status" value="1"/>
</dbReference>
<name>A0A4R6P725_NOCIG</name>
<dbReference type="InterPro" id="IPR007815">
    <property type="entry name" value="Emycin_Estase"/>
</dbReference>
<evidence type="ECO:0000313" key="2">
    <source>
        <dbReference type="EMBL" id="TDP33156.1"/>
    </source>
</evidence>
<evidence type="ECO:0000259" key="1">
    <source>
        <dbReference type="Pfam" id="PF00156"/>
    </source>
</evidence>
<dbReference type="InterPro" id="IPR000836">
    <property type="entry name" value="PRTase_dom"/>
</dbReference>
<organism evidence="2 3">
    <name type="scientific">Nocardia ignorata</name>
    <dbReference type="NCBI Taxonomy" id="145285"/>
    <lineage>
        <taxon>Bacteria</taxon>
        <taxon>Bacillati</taxon>
        <taxon>Actinomycetota</taxon>
        <taxon>Actinomycetes</taxon>
        <taxon>Mycobacteriales</taxon>
        <taxon>Nocardiaceae</taxon>
        <taxon>Nocardia</taxon>
    </lineage>
</organism>
<dbReference type="Gene3D" id="1.20.1440.30">
    <property type="entry name" value="Biosynthetic Protein domain"/>
    <property type="match status" value="1"/>
</dbReference>
<reference evidence="2 3" key="1">
    <citation type="submission" date="2019-03" db="EMBL/GenBank/DDBJ databases">
        <title>Genomic Encyclopedia of Type Strains, Phase IV (KMG-IV): sequencing the most valuable type-strain genomes for metagenomic binning, comparative biology and taxonomic classification.</title>
        <authorList>
            <person name="Goeker M."/>
        </authorList>
    </citation>
    <scope>NUCLEOTIDE SEQUENCE [LARGE SCALE GENOMIC DNA]</scope>
    <source>
        <strain evidence="2 3">DSM 44496</strain>
    </source>
</reference>
<dbReference type="Gene3D" id="3.40.1660.10">
    <property type="entry name" value="EreA-like (biosynthetic domain)"/>
    <property type="match status" value="1"/>
</dbReference>
<dbReference type="Pfam" id="PF00156">
    <property type="entry name" value="Pribosyltran"/>
    <property type="match status" value="1"/>
</dbReference>
<dbReference type="Pfam" id="PF05139">
    <property type="entry name" value="Erythro_esteras"/>
    <property type="match status" value="1"/>
</dbReference>
<protein>
    <submittedName>
        <fullName evidence="2">Erythromycin esterase-like protein</fullName>
    </submittedName>
</protein>
<dbReference type="Gene3D" id="3.40.50.2020">
    <property type="match status" value="1"/>
</dbReference>
<dbReference type="RefSeq" id="WP_067489307.1">
    <property type="nucleotide sequence ID" value="NZ_SNXK01000005.1"/>
</dbReference>
<dbReference type="CDD" id="cd06223">
    <property type="entry name" value="PRTases_typeI"/>
    <property type="match status" value="1"/>
</dbReference>
<dbReference type="InterPro" id="IPR029057">
    <property type="entry name" value="PRTase-like"/>
</dbReference>
<dbReference type="Gene3D" id="3.30.1870.10">
    <property type="entry name" value="EreA-like, domain 2"/>
    <property type="match status" value="1"/>
</dbReference>
<dbReference type="AlphaFoldDB" id="A0A4R6P725"/>
<proteinExistence type="predicted"/>
<dbReference type="CDD" id="cd14728">
    <property type="entry name" value="Ere-like"/>
    <property type="match status" value="1"/>
</dbReference>
<dbReference type="PANTHER" id="PTHR31299:SF0">
    <property type="entry name" value="ESTERASE, PUTATIVE (AFU_ORTHOLOGUE AFUA_1G05850)-RELATED"/>
    <property type="match status" value="1"/>
</dbReference>
<dbReference type="Proteomes" id="UP000295087">
    <property type="component" value="Unassembled WGS sequence"/>
</dbReference>
<dbReference type="PANTHER" id="PTHR31299">
    <property type="entry name" value="ESTERASE, PUTATIVE (AFU_ORTHOLOGUE AFUA_1G05850)-RELATED"/>
    <property type="match status" value="1"/>
</dbReference>
<dbReference type="SUPFAM" id="SSF53271">
    <property type="entry name" value="PRTase-like"/>
    <property type="match status" value="1"/>
</dbReference>
<evidence type="ECO:0000313" key="3">
    <source>
        <dbReference type="Proteomes" id="UP000295087"/>
    </source>
</evidence>
<dbReference type="Gene3D" id="3.30.1310.20">
    <property type="entry name" value="PRTase-like"/>
    <property type="match status" value="1"/>
</dbReference>
<comment type="caution">
    <text evidence="2">The sequence shown here is derived from an EMBL/GenBank/DDBJ whole genome shotgun (WGS) entry which is preliminary data.</text>
</comment>
<dbReference type="EMBL" id="SNXK01000005">
    <property type="protein sequence ID" value="TDP33156.1"/>
    <property type="molecule type" value="Genomic_DNA"/>
</dbReference>
<feature type="domain" description="Phosphoribosyltransferase" evidence="1">
    <location>
        <begin position="121"/>
        <end position="180"/>
    </location>
</feature>
<dbReference type="InterPro" id="IPR052036">
    <property type="entry name" value="Hydrolase/PRTase-associated"/>
</dbReference>
<sequence>MNPTRSWTNSARRIFRDRSEAGKAMAELLASYRGRGDVIVLGLPRGGIPVAWEVAAALNAPLDALVVRKLGVPGSPEFAFGALSAGGRVVLADDVVRALRLTSEQIRAVTAAEAAELVRRESAYRGDRGPLDLTGRTVIVVDDGLATGSSMFAAIDAIRAQEPDRIVVAVPAAPESTCRELGAMVDDVVCATIPSPFRAVGESYWDFDQVTDEQVQTLLATPTAGTATSVADPAATIRAAAIPAPGGIPPEDHLDDLIGTASIVLIGESTHGTHEFYAARAEMTKWLIEHRGFDAVAIEGDWPDAARVHRYVNGRGSDTSAEESLRGFQRFPAWMWRNTVVRDFVGWLREHNDEQVRNDEPTTGFYGLDLYSLHRSMDEVVRYLERTDHAAAQRAKARYSCFDHAGSDNGQAYGYGAAFGAGRTCEDQVVAQLVELQRRSLAEFGAGTDSAEALFDALRNAWSVRDAELYYRTMFGDHTASWNLRDEHMADTLDALRAHLRDSRGRSDNGRVPKIVVWAHNSHVGDARATEFGTEGQVTIGQLTRQRHGAHCRTIGWSTYDGSVTAAQNWGGAAMHERVRPALPSSLETLLHDTGAGAFMVRTDTDDAAARELDQPRLQRAIGVVYRPGTERQSHYFHTRAAAQFDAIIHIDRTSALQPLEPTSRWSAARTPETYPTGL</sequence>
<keyword evidence="3" id="KW-1185">Reference proteome</keyword>